<evidence type="ECO:0000256" key="6">
    <source>
        <dbReference type="ARBA" id="ARBA00023002"/>
    </source>
</evidence>
<dbReference type="SUPFAM" id="SSF54373">
    <property type="entry name" value="FAD-linked reductases, C-terminal domain"/>
    <property type="match status" value="1"/>
</dbReference>
<comment type="caution">
    <text evidence="12">The sequence shown here is derived from an EMBL/GenBank/DDBJ whole genome shotgun (WGS) entry which is preliminary data.</text>
</comment>
<dbReference type="GO" id="GO:0016614">
    <property type="term" value="F:oxidoreductase activity, acting on CH-OH group of donors"/>
    <property type="evidence" value="ECO:0007669"/>
    <property type="project" value="InterPro"/>
</dbReference>
<evidence type="ECO:0000256" key="8">
    <source>
        <dbReference type="PIRSR" id="PIRSR000137-1"/>
    </source>
</evidence>
<keyword evidence="3" id="KW-0285">Flavoprotein</keyword>
<dbReference type="PROSITE" id="PS00624">
    <property type="entry name" value="GMC_OXRED_2"/>
    <property type="match status" value="1"/>
</dbReference>
<dbReference type="AlphaFoldDB" id="A0AAD7AAU1"/>
<dbReference type="Pfam" id="PF05199">
    <property type="entry name" value="GMC_oxred_C"/>
    <property type="match status" value="1"/>
</dbReference>
<dbReference type="GO" id="GO:0050660">
    <property type="term" value="F:flavin adenine dinucleotide binding"/>
    <property type="evidence" value="ECO:0007669"/>
    <property type="project" value="InterPro"/>
</dbReference>
<dbReference type="PANTHER" id="PTHR11552">
    <property type="entry name" value="GLUCOSE-METHANOL-CHOLINE GMC OXIDOREDUCTASE"/>
    <property type="match status" value="1"/>
</dbReference>
<dbReference type="InterPro" id="IPR000172">
    <property type="entry name" value="GMC_OxRdtase_N"/>
</dbReference>
<feature type="active site" description="Proton acceptor" evidence="8">
    <location>
        <position position="567"/>
    </location>
</feature>
<dbReference type="InterPro" id="IPR007867">
    <property type="entry name" value="GMC_OxRtase_C"/>
</dbReference>
<dbReference type="EMBL" id="JARIHO010000011">
    <property type="protein sequence ID" value="KAJ7353650.1"/>
    <property type="molecule type" value="Genomic_DNA"/>
</dbReference>
<evidence type="ECO:0000256" key="3">
    <source>
        <dbReference type="ARBA" id="ARBA00022630"/>
    </source>
</evidence>
<feature type="domain" description="Glucose-methanol-choline oxidoreductase N-terminal" evidence="11">
    <location>
        <begin position="302"/>
        <end position="316"/>
    </location>
</feature>
<reference evidence="12" key="1">
    <citation type="submission" date="2023-03" db="EMBL/GenBank/DDBJ databases">
        <title>Massive genome expansion in bonnet fungi (Mycena s.s.) driven by repeated elements and novel gene families across ecological guilds.</title>
        <authorList>
            <consortium name="Lawrence Berkeley National Laboratory"/>
            <person name="Harder C.B."/>
            <person name="Miyauchi S."/>
            <person name="Viragh M."/>
            <person name="Kuo A."/>
            <person name="Thoen E."/>
            <person name="Andreopoulos B."/>
            <person name="Lu D."/>
            <person name="Skrede I."/>
            <person name="Drula E."/>
            <person name="Henrissat B."/>
            <person name="Morin E."/>
            <person name="Kohler A."/>
            <person name="Barry K."/>
            <person name="LaButti K."/>
            <person name="Morin E."/>
            <person name="Salamov A."/>
            <person name="Lipzen A."/>
            <person name="Mereny Z."/>
            <person name="Hegedus B."/>
            <person name="Baldrian P."/>
            <person name="Stursova M."/>
            <person name="Weitz H."/>
            <person name="Taylor A."/>
            <person name="Grigoriev I.V."/>
            <person name="Nagy L.G."/>
            <person name="Martin F."/>
            <person name="Kauserud H."/>
        </authorList>
    </citation>
    <scope>NUCLEOTIDE SEQUENCE</scope>
    <source>
        <strain evidence="12">CBHHK002</strain>
    </source>
</reference>
<evidence type="ECO:0000313" key="13">
    <source>
        <dbReference type="Proteomes" id="UP001218218"/>
    </source>
</evidence>
<keyword evidence="7" id="KW-0325">Glycoprotein</keyword>
<dbReference type="PIRSF" id="PIRSF000137">
    <property type="entry name" value="Alcohol_oxidase"/>
    <property type="match status" value="1"/>
</dbReference>
<feature type="binding site" evidence="9">
    <location>
        <position position="262"/>
    </location>
    <ligand>
        <name>FAD</name>
        <dbReference type="ChEBI" id="CHEBI:57692"/>
    </ligand>
</feature>
<feature type="active site" description="Proton donor" evidence="8">
    <location>
        <position position="523"/>
    </location>
</feature>
<keyword evidence="6" id="KW-0560">Oxidoreductase</keyword>
<evidence type="ECO:0000256" key="5">
    <source>
        <dbReference type="ARBA" id="ARBA00022827"/>
    </source>
</evidence>
<evidence type="ECO:0000313" key="12">
    <source>
        <dbReference type="EMBL" id="KAJ7353650.1"/>
    </source>
</evidence>
<evidence type="ECO:0000256" key="4">
    <source>
        <dbReference type="ARBA" id="ARBA00022729"/>
    </source>
</evidence>
<keyword evidence="13" id="KW-1185">Reference proteome</keyword>
<evidence type="ECO:0000256" key="10">
    <source>
        <dbReference type="SAM" id="SignalP"/>
    </source>
</evidence>
<keyword evidence="5 9" id="KW-0274">FAD</keyword>
<dbReference type="InterPro" id="IPR036188">
    <property type="entry name" value="FAD/NAD-bd_sf"/>
</dbReference>
<dbReference type="Pfam" id="PF00732">
    <property type="entry name" value="GMC_oxred_N"/>
    <property type="match status" value="1"/>
</dbReference>
<gene>
    <name evidence="12" type="ORF">DFH08DRAFT_857412</name>
</gene>
<evidence type="ECO:0000256" key="7">
    <source>
        <dbReference type="ARBA" id="ARBA00023180"/>
    </source>
</evidence>
<evidence type="ECO:0000256" key="1">
    <source>
        <dbReference type="ARBA" id="ARBA00001974"/>
    </source>
</evidence>
<dbReference type="Gene3D" id="3.30.560.10">
    <property type="entry name" value="Glucose Oxidase, domain 3"/>
    <property type="match status" value="1"/>
</dbReference>
<dbReference type="PANTHER" id="PTHR11552:SF201">
    <property type="entry name" value="GLUCOSE-METHANOL-CHOLINE OXIDOREDUCTASE N-TERMINAL DOMAIN-CONTAINING PROTEIN"/>
    <property type="match status" value="1"/>
</dbReference>
<evidence type="ECO:0000256" key="2">
    <source>
        <dbReference type="ARBA" id="ARBA00010790"/>
    </source>
</evidence>
<sequence length="588" mass="63665">MLRSFLVILGSIALSSGKIYESVTDLPKNLNYDFVVVGGGNAGNVVANRLTEDPNVSVLLLEAGVSNVGVLDSINPFFLFNLLGPTIYEWNYTTTPQAGLNGRVLDYFRGHMLGGCTSHNGMAYTRGTRDDFDRYARLVGDEGWSWNRILPYFLKNEKWSPPEDHHKTEGQFNPVVHSTHGLTAVSLGGSEWPIFTSGVIQTTKELPDEFPYNLDTNSGKPLGLGWLQSTIGNGVRSSSATAYLAPEFIRRKNLDVLLHAQVTKLVHPSNVSGKLSFGGVQFQQGTSLFTANASKEIILSAGAVGTPTILMHSGIGDRNILDPLGILTVLHLPSVGQNTSDHPIVSASWSVNFNQTLESIVQNTTRFNEVYAQWNESHTGPFAMSATTNVAWLRLDTSIFGNHTDPSAGPDTPHIEILFTPGGSIGDSPGHFISAGLAAVTPISRGSVTINSSNPLDPPLIDLGLLQNDIDVSVLREGLKPIQRFFNASVWKDYLIAPTRDLENMTTDALNDFIRNTAAASWHLVGSATMSPRNADYGVVDPDLLVKGVRGLRIIDASVLPIVPAAHTQAATYALAERGADLVKQRWK</sequence>
<evidence type="ECO:0000259" key="11">
    <source>
        <dbReference type="PROSITE" id="PS00624"/>
    </source>
</evidence>
<comment type="similarity">
    <text evidence="2">Belongs to the GMC oxidoreductase family.</text>
</comment>
<accession>A0AAD7AAU1</accession>
<organism evidence="12 13">
    <name type="scientific">Mycena albidolilacea</name>
    <dbReference type="NCBI Taxonomy" id="1033008"/>
    <lineage>
        <taxon>Eukaryota</taxon>
        <taxon>Fungi</taxon>
        <taxon>Dikarya</taxon>
        <taxon>Basidiomycota</taxon>
        <taxon>Agaricomycotina</taxon>
        <taxon>Agaricomycetes</taxon>
        <taxon>Agaricomycetidae</taxon>
        <taxon>Agaricales</taxon>
        <taxon>Marasmiineae</taxon>
        <taxon>Mycenaceae</taxon>
        <taxon>Mycena</taxon>
    </lineage>
</organism>
<feature type="binding site" evidence="9">
    <location>
        <begin position="522"/>
        <end position="523"/>
    </location>
    <ligand>
        <name>FAD</name>
        <dbReference type="ChEBI" id="CHEBI:57692"/>
    </ligand>
</feature>
<dbReference type="Proteomes" id="UP001218218">
    <property type="component" value="Unassembled WGS sequence"/>
</dbReference>
<dbReference type="Gene3D" id="3.50.50.60">
    <property type="entry name" value="FAD/NAD(P)-binding domain"/>
    <property type="match status" value="1"/>
</dbReference>
<dbReference type="InterPro" id="IPR012132">
    <property type="entry name" value="GMC_OxRdtase"/>
</dbReference>
<protein>
    <submittedName>
        <fullName evidence="12">Alcohol oxidase</fullName>
    </submittedName>
</protein>
<comment type="cofactor">
    <cofactor evidence="1 9">
        <name>FAD</name>
        <dbReference type="ChEBI" id="CHEBI:57692"/>
    </cofactor>
</comment>
<feature type="signal peptide" evidence="10">
    <location>
        <begin position="1"/>
        <end position="17"/>
    </location>
</feature>
<keyword evidence="4 10" id="KW-0732">Signal</keyword>
<feature type="chain" id="PRO_5042294606" evidence="10">
    <location>
        <begin position="18"/>
        <end position="588"/>
    </location>
</feature>
<proteinExistence type="inferred from homology"/>
<name>A0AAD7AAU1_9AGAR</name>
<dbReference type="SUPFAM" id="SSF51905">
    <property type="entry name" value="FAD/NAD(P)-binding domain"/>
    <property type="match status" value="1"/>
</dbReference>
<evidence type="ECO:0000256" key="9">
    <source>
        <dbReference type="PIRSR" id="PIRSR000137-2"/>
    </source>
</evidence>